<protein>
    <submittedName>
        <fullName evidence="9">PAS domain S-box-containing protein</fullName>
    </submittedName>
</protein>
<keyword evidence="5" id="KW-0804">Transcription</keyword>
<dbReference type="GO" id="GO:0005524">
    <property type="term" value="F:ATP binding"/>
    <property type="evidence" value="ECO:0007669"/>
    <property type="project" value="UniProtKB-KW"/>
</dbReference>
<gene>
    <name evidence="9" type="ORF">GGQ74_000141</name>
</gene>
<dbReference type="Gene3D" id="3.30.450.20">
    <property type="entry name" value="PAS domain"/>
    <property type="match status" value="1"/>
</dbReference>
<proteinExistence type="predicted"/>
<name>A0A846QDX2_9BACT</name>
<dbReference type="Gene3D" id="3.40.50.300">
    <property type="entry name" value="P-loop containing nucleotide triphosphate hydrolases"/>
    <property type="match status" value="1"/>
</dbReference>
<evidence type="ECO:0000313" key="9">
    <source>
        <dbReference type="EMBL" id="NJB66501.1"/>
    </source>
</evidence>
<dbReference type="PROSITE" id="PS00675">
    <property type="entry name" value="SIGMA54_INTERACT_1"/>
    <property type="match status" value="1"/>
</dbReference>
<dbReference type="InterPro" id="IPR027417">
    <property type="entry name" value="P-loop_NTPase"/>
</dbReference>
<dbReference type="InterPro" id="IPR035965">
    <property type="entry name" value="PAS-like_dom_sf"/>
</dbReference>
<evidence type="ECO:0000259" key="8">
    <source>
        <dbReference type="PROSITE" id="PS50113"/>
    </source>
</evidence>
<dbReference type="Pfam" id="PF08447">
    <property type="entry name" value="PAS_3"/>
    <property type="match status" value="1"/>
</dbReference>
<dbReference type="EMBL" id="JAATJA010000001">
    <property type="protein sequence ID" value="NJB66501.1"/>
    <property type="molecule type" value="Genomic_DNA"/>
</dbReference>
<dbReference type="PROSITE" id="PS50113">
    <property type="entry name" value="PAC"/>
    <property type="match status" value="1"/>
</dbReference>
<keyword evidence="10" id="KW-1185">Reference proteome</keyword>
<dbReference type="PANTHER" id="PTHR32071">
    <property type="entry name" value="TRANSCRIPTIONAL REGULATORY PROTEIN"/>
    <property type="match status" value="1"/>
</dbReference>
<feature type="domain" description="Sigma-54 factor interaction" evidence="6">
    <location>
        <begin position="183"/>
        <end position="409"/>
    </location>
</feature>
<dbReference type="PROSITE" id="PS00676">
    <property type="entry name" value="SIGMA54_INTERACT_2"/>
    <property type="match status" value="1"/>
</dbReference>
<dbReference type="RefSeq" id="WP_167939633.1">
    <property type="nucleotide sequence ID" value="NZ_JAATJA010000001.1"/>
</dbReference>
<sequence>MDNKSYEELRKECDELRIRMQEFHDIRRRLQQSETRLARLLHNLPGMAYRCRIDADLNNTLEFASRGSLELLGFTPDEMVRDNWNTIERMTHPEDLSRIQQEARMAILEHRPYQLMYRVTMSSGDIKWIWDQGEPGYDENGVPQTLDGIILDVSAQKLREVELKQENERLRSSLKGRYRFGDIVGCSDAMQQVYRLVMKAAESGTNVIIYGETGTGKDLVARTIHDLNTRDGKFVPVNCGAIPEQLLESEFFGHKRGAFSGANADKPGLLAAANGGTLFLDEVGELDLNLQVKLLRALESKQYTPVGETVPRRSDFRIIAATNRDLKEMVRKGDMRADFFYRIHVLPVTVPPLRDRREDIPLLIDHFLSRQGGEGGRTTIPTAVRIALEDYDWPGNVRELQNVLDRYVAFGEINFSDVRLTEEAVLASAATAGLVTVAEPDCSGTLKDAVERLERIMIVKALETCRWRRNEAADILGLNIRTMQRKIRRYGI</sequence>
<evidence type="ECO:0000256" key="5">
    <source>
        <dbReference type="ARBA" id="ARBA00023163"/>
    </source>
</evidence>
<keyword evidence="2" id="KW-0067">ATP-binding</keyword>
<dbReference type="SMART" id="SM00382">
    <property type="entry name" value="AAA"/>
    <property type="match status" value="1"/>
</dbReference>
<dbReference type="Proteomes" id="UP000580856">
    <property type="component" value="Unassembled WGS sequence"/>
</dbReference>
<organism evidence="9 10">
    <name type="scientific">Desulfobaculum xiamenense</name>
    <dbReference type="NCBI Taxonomy" id="995050"/>
    <lineage>
        <taxon>Bacteria</taxon>
        <taxon>Pseudomonadati</taxon>
        <taxon>Thermodesulfobacteriota</taxon>
        <taxon>Desulfovibrionia</taxon>
        <taxon>Desulfovibrionales</taxon>
        <taxon>Desulfovibrionaceae</taxon>
        <taxon>Desulfobaculum</taxon>
    </lineage>
</organism>
<dbReference type="Pfam" id="PF00158">
    <property type="entry name" value="Sigma54_activat"/>
    <property type="match status" value="1"/>
</dbReference>
<dbReference type="Pfam" id="PF25601">
    <property type="entry name" value="AAA_lid_14"/>
    <property type="match status" value="1"/>
</dbReference>
<evidence type="ECO:0000313" key="10">
    <source>
        <dbReference type="Proteomes" id="UP000580856"/>
    </source>
</evidence>
<dbReference type="SUPFAM" id="SSF46689">
    <property type="entry name" value="Homeodomain-like"/>
    <property type="match status" value="1"/>
</dbReference>
<comment type="caution">
    <text evidence="9">The sequence shown here is derived from an EMBL/GenBank/DDBJ whole genome shotgun (WGS) entry which is preliminary data.</text>
</comment>
<keyword evidence="4" id="KW-0238">DNA-binding</keyword>
<dbReference type="AlphaFoldDB" id="A0A846QDX2"/>
<accession>A0A846QDX2</accession>
<dbReference type="PRINTS" id="PR01590">
    <property type="entry name" value="HTHFIS"/>
</dbReference>
<dbReference type="InterPro" id="IPR013655">
    <property type="entry name" value="PAS_fold_3"/>
</dbReference>
<evidence type="ECO:0000256" key="4">
    <source>
        <dbReference type="ARBA" id="ARBA00023125"/>
    </source>
</evidence>
<dbReference type="SUPFAM" id="SSF55785">
    <property type="entry name" value="PYP-like sensor domain (PAS domain)"/>
    <property type="match status" value="1"/>
</dbReference>
<dbReference type="InterPro" id="IPR025944">
    <property type="entry name" value="Sigma_54_int_dom_CS"/>
</dbReference>
<dbReference type="Gene3D" id="1.10.8.60">
    <property type="match status" value="1"/>
</dbReference>
<evidence type="ECO:0000256" key="2">
    <source>
        <dbReference type="ARBA" id="ARBA00022840"/>
    </source>
</evidence>
<dbReference type="NCBIfam" id="TIGR00229">
    <property type="entry name" value="sensory_box"/>
    <property type="match status" value="1"/>
</dbReference>
<dbReference type="InterPro" id="IPR025662">
    <property type="entry name" value="Sigma_54_int_dom_ATP-bd_1"/>
</dbReference>
<dbReference type="FunFam" id="3.40.50.300:FF:000006">
    <property type="entry name" value="DNA-binding transcriptional regulator NtrC"/>
    <property type="match status" value="1"/>
</dbReference>
<dbReference type="Gene3D" id="1.10.10.60">
    <property type="entry name" value="Homeodomain-like"/>
    <property type="match status" value="1"/>
</dbReference>
<keyword evidence="1" id="KW-0547">Nucleotide-binding</keyword>
<dbReference type="InterPro" id="IPR009057">
    <property type="entry name" value="Homeodomain-like_sf"/>
</dbReference>
<keyword evidence="3" id="KW-0805">Transcription regulation</keyword>
<dbReference type="InterPro" id="IPR058031">
    <property type="entry name" value="AAA_lid_NorR"/>
</dbReference>
<dbReference type="CDD" id="cd00130">
    <property type="entry name" value="PAS"/>
    <property type="match status" value="1"/>
</dbReference>
<dbReference type="PROSITE" id="PS50112">
    <property type="entry name" value="PAS"/>
    <property type="match status" value="1"/>
</dbReference>
<reference evidence="9 10" key="1">
    <citation type="submission" date="2020-03" db="EMBL/GenBank/DDBJ databases">
        <title>Genomic Encyclopedia of Type Strains, Phase IV (KMG-IV): sequencing the most valuable type-strain genomes for metagenomic binning, comparative biology and taxonomic classification.</title>
        <authorList>
            <person name="Goeker M."/>
        </authorList>
    </citation>
    <scope>NUCLEOTIDE SEQUENCE [LARGE SCALE GENOMIC DNA]</scope>
    <source>
        <strain evidence="9 10">DSM 24233</strain>
    </source>
</reference>
<dbReference type="GO" id="GO:0006355">
    <property type="term" value="P:regulation of DNA-templated transcription"/>
    <property type="evidence" value="ECO:0007669"/>
    <property type="project" value="InterPro"/>
</dbReference>
<dbReference type="InterPro" id="IPR002078">
    <property type="entry name" value="Sigma_54_int"/>
</dbReference>
<dbReference type="InterPro" id="IPR000700">
    <property type="entry name" value="PAS-assoc_C"/>
</dbReference>
<evidence type="ECO:0000256" key="3">
    <source>
        <dbReference type="ARBA" id="ARBA00023015"/>
    </source>
</evidence>
<dbReference type="SUPFAM" id="SSF52540">
    <property type="entry name" value="P-loop containing nucleoside triphosphate hydrolases"/>
    <property type="match status" value="1"/>
</dbReference>
<dbReference type="InterPro" id="IPR000014">
    <property type="entry name" value="PAS"/>
</dbReference>
<dbReference type="PROSITE" id="PS00688">
    <property type="entry name" value="SIGMA54_INTERACT_3"/>
    <property type="match status" value="1"/>
</dbReference>
<feature type="domain" description="PAS" evidence="7">
    <location>
        <begin position="33"/>
        <end position="110"/>
    </location>
</feature>
<dbReference type="InterPro" id="IPR003593">
    <property type="entry name" value="AAA+_ATPase"/>
</dbReference>
<evidence type="ECO:0000259" key="7">
    <source>
        <dbReference type="PROSITE" id="PS50112"/>
    </source>
</evidence>
<evidence type="ECO:0000256" key="1">
    <source>
        <dbReference type="ARBA" id="ARBA00022741"/>
    </source>
</evidence>
<dbReference type="GO" id="GO:0043565">
    <property type="term" value="F:sequence-specific DNA binding"/>
    <property type="evidence" value="ECO:0007669"/>
    <property type="project" value="InterPro"/>
</dbReference>
<feature type="domain" description="PAC" evidence="8">
    <location>
        <begin position="113"/>
        <end position="165"/>
    </location>
</feature>
<dbReference type="PANTHER" id="PTHR32071:SF122">
    <property type="entry name" value="SIGMA FACTOR"/>
    <property type="match status" value="1"/>
</dbReference>
<dbReference type="Pfam" id="PF02954">
    <property type="entry name" value="HTH_8"/>
    <property type="match status" value="1"/>
</dbReference>
<dbReference type="PROSITE" id="PS50045">
    <property type="entry name" value="SIGMA54_INTERACT_4"/>
    <property type="match status" value="1"/>
</dbReference>
<dbReference type="InterPro" id="IPR002197">
    <property type="entry name" value="HTH_Fis"/>
</dbReference>
<dbReference type="InterPro" id="IPR025943">
    <property type="entry name" value="Sigma_54_int_dom_ATP-bd_2"/>
</dbReference>
<evidence type="ECO:0000259" key="6">
    <source>
        <dbReference type="PROSITE" id="PS50045"/>
    </source>
</evidence>
<dbReference type="CDD" id="cd00009">
    <property type="entry name" value="AAA"/>
    <property type="match status" value="1"/>
</dbReference>